<evidence type="ECO:0000256" key="11">
    <source>
        <dbReference type="ARBA" id="ARBA00049047"/>
    </source>
</evidence>
<dbReference type="PANTHER" id="PTHR48077:SF3">
    <property type="entry name" value="TRYPTOPHAN SYNTHASE"/>
    <property type="match status" value="1"/>
</dbReference>
<dbReference type="InterPro" id="IPR023026">
    <property type="entry name" value="Trp_synth_beta/beta-like"/>
</dbReference>
<accession>A0A510GFQ6</accession>
<proteinExistence type="inferred from homology"/>
<comment type="catalytic activity">
    <reaction evidence="11 12">
        <text>(1S,2R)-1-C-(indol-3-yl)glycerol 3-phosphate + L-serine = D-glyceraldehyde 3-phosphate + L-tryptophan + H2O</text>
        <dbReference type="Rhea" id="RHEA:10532"/>
        <dbReference type="ChEBI" id="CHEBI:15377"/>
        <dbReference type="ChEBI" id="CHEBI:33384"/>
        <dbReference type="ChEBI" id="CHEBI:57912"/>
        <dbReference type="ChEBI" id="CHEBI:58866"/>
        <dbReference type="ChEBI" id="CHEBI:59776"/>
        <dbReference type="EC" id="4.2.1.20"/>
    </reaction>
</comment>
<dbReference type="NCBIfam" id="TIGR00263">
    <property type="entry name" value="trpB"/>
    <property type="match status" value="1"/>
</dbReference>
<dbReference type="Gene3D" id="3.40.50.1100">
    <property type="match status" value="2"/>
</dbReference>
<evidence type="ECO:0000256" key="8">
    <source>
        <dbReference type="ARBA" id="ARBA00022898"/>
    </source>
</evidence>
<evidence type="ECO:0000256" key="6">
    <source>
        <dbReference type="ARBA" id="ARBA00022605"/>
    </source>
</evidence>
<evidence type="ECO:0000256" key="12">
    <source>
        <dbReference type="HAMAP-Rule" id="MF_00133"/>
    </source>
</evidence>
<dbReference type="InterPro" id="IPR006654">
    <property type="entry name" value="Trp_synth_beta"/>
</dbReference>
<feature type="domain" description="Tryptophan synthase beta chain-like PALP" evidence="13">
    <location>
        <begin position="54"/>
        <end position="374"/>
    </location>
</feature>
<dbReference type="EMBL" id="MK599156">
    <property type="protein sequence ID" value="QDM39170.1"/>
    <property type="molecule type" value="Genomic_DNA"/>
</dbReference>
<dbReference type="InterPro" id="IPR006653">
    <property type="entry name" value="Trp_synth_b_CS"/>
</dbReference>
<comment type="cofactor">
    <cofactor evidence="1 12">
        <name>pyridoxal 5'-phosphate</name>
        <dbReference type="ChEBI" id="CHEBI:597326"/>
    </cofactor>
</comment>
<keyword evidence="9 12" id="KW-0057">Aromatic amino acid biosynthesis</keyword>
<dbReference type="Pfam" id="PF00291">
    <property type="entry name" value="PALP"/>
    <property type="match status" value="1"/>
</dbReference>
<keyword evidence="8 12" id="KW-0663">Pyridoxal phosphate</keyword>
<comment type="function">
    <text evidence="2 12">The beta subunit is responsible for the synthesis of L-tryptophan from indole and L-serine.</text>
</comment>
<dbReference type="GO" id="GO:0005737">
    <property type="term" value="C:cytoplasm"/>
    <property type="evidence" value="ECO:0007669"/>
    <property type="project" value="TreeGrafter"/>
</dbReference>
<comment type="subunit">
    <text evidence="5 12">Tetramer of two alpha and two beta chains.</text>
</comment>
<dbReference type="InterPro" id="IPR001926">
    <property type="entry name" value="TrpB-like_PALP"/>
</dbReference>
<dbReference type="InterPro" id="IPR036052">
    <property type="entry name" value="TrpB-like_PALP_sf"/>
</dbReference>
<evidence type="ECO:0000256" key="10">
    <source>
        <dbReference type="ARBA" id="ARBA00023239"/>
    </source>
</evidence>
<evidence type="ECO:0000256" key="7">
    <source>
        <dbReference type="ARBA" id="ARBA00022822"/>
    </source>
</evidence>
<dbReference type="SUPFAM" id="SSF53686">
    <property type="entry name" value="Tryptophan synthase beta subunit-like PLP-dependent enzymes"/>
    <property type="match status" value="1"/>
</dbReference>
<keyword evidence="10 12" id="KW-0456">Lyase</keyword>
<evidence type="ECO:0000313" key="14">
    <source>
        <dbReference type="EMBL" id="BBJ56472.1"/>
    </source>
</evidence>
<evidence type="ECO:0000259" key="13">
    <source>
        <dbReference type="Pfam" id="PF00291"/>
    </source>
</evidence>
<comment type="pathway">
    <text evidence="3 12">Amino-acid biosynthesis; L-tryptophan biosynthesis; L-tryptophan from chorismate: step 5/5.</text>
</comment>
<dbReference type="CDD" id="cd06446">
    <property type="entry name" value="Trp-synth_B"/>
    <property type="match status" value="1"/>
</dbReference>
<dbReference type="AlphaFoldDB" id="A0A510GFQ6"/>
<evidence type="ECO:0000256" key="1">
    <source>
        <dbReference type="ARBA" id="ARBA00001933"/>
    </source>
</evidence>
<dbReference type="HAMAP" id="MF_00133">
    <property type="entry name" value="Trp_synth_beta"/>
    <property type="match status" value="1"/>
</dbReference>
<dbReference type="PROSITE" id="PS00168">
    <property type="entry name" value="TRP_SYNTHASE_BETA"/>
    <property type="match status" value="1"/>
</dbReference>
<dbReference type="UniPathway" id="UPA00035">
    <property type="reaction ID" value="UER00044"/>
</dbReference>
<dbReference type="FunFam" id="3.40.50.1100:FF:000001">
    <property type="entry name" value="Tryptophan synthase beta chain"/>
    <property type="match status" value="1"/>
</dbReference>
<dbReference type="PANTHER" id="PTHR48077">
    <property type="entry name" value="TRYPTOPHAN SYNTHASE-RELATED"/>
    <property type="match status" value="1"/>
</dbReference>
<evidence type="ECO:0000256" key="3">
    <source>
        <dbReference type="ARBA" id="ARBA00004733"/>
    </source>
</evidence>
<name>A0A510GFQ6_9GAMM</name>
<dbReference type="FunFam" id="3.40.50.1100:FF:000004">
    <property type="entry name" value="Tryptophan synthase beta chain"/>
    <property type="match status" value="1"/>
</dbReference>
<evidence type="ECO:0000256" key="2">
    <source>
        <dbReference type="ARBA" id="ARBA00002786"/>
    </source>
</evidence>
<dbReference type="EMBL" id="LC474873">
    <property type="protein sequence ID" value="BBJ56472.1"/>
    <property type="molecule type" value="Genomic_DNA"/>
</dbReference>
<evidence type="ECO:0000256" key="5">
    <source>
        <dbReference type="ARBA" id="ARBA00011270"/>
    </source>
</evidence>
<protein>
    <recommendedName>
        <fullName evidence="12">Tryptophan synthase beta chain</fullName>
        <ecNumber evidence="12">4.2.1.20</ecNumber>
    </recommendedName>
</protein>
<feature type="modified residue" description="N6-(pyridoxal phosphate)lysine" evidence="12">
    <location>
        <position position="88"/>
    </location>
</feature>
<organism evidence="14">
    <name type="scientific">Shewanella livingstonensis</name>
    <dbReference type="NCBI Taxonomy" id="150120"/>
    <lineage>
        <taxon>Bacteria</taxon>
        <taxon>Pseudomonadati</taxon>
        <taxon>Pseudomonadota</taxon>
        <taxon>Gammaproteobacteria</taxon>
        <taxon>Alteromonadales</taxon>
        <taxon>Shewanellaceae</taxon>
        <taxon>Shewanella</taxon>
    </lineage>
</organism>
<dbReference type="PIRSF" id="PIRSF001413">
    <property type="entry name" value="Trp_syn_beta"/>
    <property type="match status" value="1"/>
</dbReference>
<sequence length="403" mass="43637">MTELKLNPYFGEYGGMYVPQILVPALKQLETAFVEAQQDESFIAEFTDLLKNYAGRPTALTLTRNLSPNPLVKIYLKREDLLHGGAHKTNQVLGQVLLAKRMGKKEIIAETGAGQHGVATALACALLGLKCKVYMGAKDIERQSPNVFRMKLMGAEVIPVTSGSSTLKDACNEAMRDWSASYDKAHYLLGTAAGPHPFPTIVREFQRMIGEETKKQILEKEGRLPDAVIACVGGGSNAIGMFADFIDEPSVELIGVEPAGKGIDTPMHGAPLKHGKTGIFFGMKSPLMQNSDGQIEESYSVSAGLDFPSVGPQHAHLNAIGRARYESATDDEALEMFQTLARCEGIIPALESAHALAYAVRMAKEATKETILVVNLSGRGDKDIFTVADILEAKQKQQESGNE</sequence>
<dbReference type="GO" id="GO:0004834">
    <property type="term" value="F:tryptophan synthase activity"/>
    <property type="evidence" value="ECO:0007669"/>
    <property type="project" value="UniProtKB-UniRule"/>
</dbReference>
<gene>
    <name evidence="12 14" type="primary">trpB</name>
</gene>
<dbReference type="EC" id="4.2.1.20" evidence="12"/>
<evidence type="ECO:0000256" key="4">
    <source>
        <dbReference type="ARBA" id="ARBA00009982"/>
    </source>
</evidence>
<keyword evidence="6 12" id="KW-0028">Amino-acid biosynthesis</keyword>
<keyword evidence="7 12" id="KW-0822">Tryptophan biosynthesis</keyword>
<comment type="similarity">
    <text evidence="4 12">Belongs to the TrpB family.</text>
</comment>
<reference evidence="14" key="1">
    <citation type="journal article" date="2019" name="Biosci. Biotechnol. Biochem.">
        <title>Development of a regulatable low-temperature protein expression system using the psychrotrophic bacterium, Shewanella livingstonensis Ac10, as the host.</title>
        <authorList>
            <person name="Kawai S."/>
            <person name="Kawamoto J."/>
            <person name="Ogawa T."/>
            <person name="Kurihara T."/>
        </authorList>
    </citation>
    <scope>NUCLEOTIDE SEQUENCE</scope>
    <source>
        <strain evidence="14">Ac10</strain>
    </source>
</reference>
<evidence type="ECO:0000256" key="9">
    <source>
        <dbReference type="ARBA" id="ARBA00023141"/>
    </source>
</evidence>